<dbReference type="HOGENOM" id="CLU_1051429_0_0_1"/>
<protein>
    <submittedName>
        <fullName evidence="1">Uncharacterized protein</fullName>
    </submittedName>
</protein>
<reference evidence="1" key="2">
    <citation type="submission" date="2024-10" db="UniProtKB">
        <authorList>
            <consortium name="EnsemblProtists"/>
        </authorList>
    </citation>
    <scope>IDENTIFICATION</scope>
</reference>
<reference evidence="2" key="1">
    <citation type="journal article" date="2013" name="Nature">
        <title>Pan genome of the phytoplankton Emiliania underpins its global distribution.</title>
        <authorList>
            <person name="Read B.A."/>
            <person name="Kegel J."/>
            <person name="Klute M.J."/>
            <person name="Kuo A."/>
            <person name="Lefebvre S.C."/>
            <person name="Maumus F."/>
            <person name="Mayer C."/>
            <person name="Miller J."/>
            <person name="Monier A."/>
            <person name="Salamov A."/>
            <person name="Young J."/>
            <person name="Aguilar M."/>
            <person name="Claverie J.M."/>
            <person name="Frickenhaus S."/>
            <person name="Gonzalez K."/>
            <person name="Herman E.K."/>
            <person name="Lin Y.C."/>
            <person name="Napier J."/>
            <person name="Ogata H."/>
            <person name="Sarno A.F."/>
            <person name="Shmutz J."/>
            <person name="Schroeder D."/>
            <person name="de Vargas C."/>
            <person name="Verret F."/>
            <person name="von Dassow P."/>
            <person name="Valentin K."/>
            <person name="Van de Peer Y."/>
            <person name="Wheeler G."/>
            <person name="Dacks J.B."/>
            <person name="Delwiche C.F."/>
            <person name="Dyhrman S.T."/>
            <person name="Glockner G."/>
            <person name="John U."/>
            <person name="Richards T."/>
            <person name="Worden A.Z."/>
            <person name="Zhang X."/>
            <person name="Grigoriev I.V."/>
            <person name="Allen A.E."/>
            <person name="Bidle K."/>
            <person name="Borodovsky M."/>
            <person name="Bowler C."/>
            <person name="Brownlee C."/>
            <person name="Cock J.M."/>
            <person name="Elias M."/>
            <person name="Gladyshev V.N."/>
            <person name="Groth M."/>
            <person name="Guda C."/>
            <person name="Hadaegh A."/>
            <person name="Iglesias-Rodriguez M.D."/>
            <person name="Jenkins J."/>
            <person name="Jones B.M."/>
            <person name="Lawson T."/>
            <person name="Leese F."/>
            <person name="Lindquist E."/>
            <person name="Lobanov A."/>
            <person name="Lomsadze A."/>
            <person name="Malik S.B."/>
            <person name="Marsh M.E."/>
            <person name="Mackinder L."/>
            <person name="Mock T."/>
            <person name="Mueller-Roeber B."/>
            <person name="Pagarete A."/>
            <person name="Parker M."/>
            <person name="Probert I."/>
            <person name="Quesneville H."/>
            <person name="Raines C."/>
            <person name="Rensing S.A."/>
            <person name="Riano-Pachon D.M."/>
            <person name="Richier S."/>
            <person name="Rokitta S."/>
            <person name="Shiraiwa Y."/>
            <person name="Soanes D.M."/>
            <person name="van der Giezen M."/>
            <person name="Wahlund T.M."/>
            <person name="Williams B."/>
            <person name="Wilson W."/>
            <person name="Wolfe G."/>
            <person name="Wurch L.L."/>
        </authorList>
    </citation>
    <scope>NUCLEOTIDE SEQUENCE</scope>
</reference>
<name>A0A0D3K733_EMIH1</name>
<dbReference type="GeneID" id="17271480"/>
<dbReference type="KEGG" id="ehx:EMIHUDRAFT_469101"/>
<dbReference type="AlphaFoldDB" id="A0A0D3K733"/>
<dbReference type="RefSeq" id="XP_005778364.1">
    <property type="nucleotide sequence ID" value="XM_005778307.1"/>
</dbReference>
<dbReference type="EnsemblProtists" id="EOD25935">
    <property type="protein sequence ID" value="EOD25935"/>
    <property type="gene ID" value="EMIHUDRAFT_469101"/>
</dbReference>
<proteinExistence type="predicted"/>
<dbReference type="KEGG" id="ehx:EMIHUDRAFT_112756"/>
<sequence length="265" mass="29343">MRVSLSRLSAAIQVPDHLKLVSQQLTLPMASGRCMIIGQPSFKYPIAVIPPPPEVAPLLAAIRSCDVRPFRIISYVEESGRAFNCSFFNDEAHMRGWIEWLSDNALTAGSQFHECVRSAMPEDEPLPTAETLLFGRGTDVLTDTRFGEYQVGMSISFSRQVPLGPDEYAEMCEVAASREFELRIARCMEERNVDYFGRLAMLEDPRAAAERGSPPALITALRYGSIDDARRGTAVVRERMGVELGRWFGGGHTSLLGTATQVLEL</sequence>
<dbReference type="PaxDb" id="2903-EOD25935"/>
<dbReference type="GeneID" id="17276841"/>
<organism evidence="1 2">
    <name type="scientific">Emiliania huxleyi (strain CCMP1516)</name>
    <dbReference type="NCBI Taxonomy" id="280463"/>
    <lineage>
        <taxon>Eukaryota</taxon>
        <taxon>Haptista</taxon>
        <taxon>Haptophyta</taxon>
        <taxon>Prymnesiophyceae</taxon>
        <taxon>Isochrysidales</taxon>
        <taxon>Noelaerhabdaceae</taxon>
        <taxon>Emiliania</taxon>
    </lineage>
</organism>
<keyword evidence="2" id="KW-1185">Reference proteome</keyword>
<evidence type="ECO:0000313" key="2">
    <source>
        <dbReference type="Proteomes" id="UP000013827"/>
    </source>
</evidence>
<dbReference type="Proteomes" id="UP000013827">
    <property type="component" value="Unassembled WGS sequence"/>
</dbReference>
<evidence type="ECO:0000313" key="1">
    <source>
        <dbReference type="EnsemblProtists" id="EOD31568"/>
    </source>
</evidence>
<dbReference type="EnsemblProtists" id="EOD31568">
    <property type="protein sequence ID" value="EOD31568"/>
    <property type="gene ID" value="EMIHUDRAFT_112756"/>
</dbReference>
<accession>A0A0D3K733</accession>
<dbReference type="RefSeq" id="XP_005783997.1">
    <property type="nucleotide sequence ID" value="XM_005783940.1"/>
</dbReference>